<sequence>MLTRERHEEILNSLNDPELSHTDRAELLGELRSGHTEGMTTIQTNTSHISDLEKENTDLVKLNSKMFREQGIVTQVNDDDERVDSEALSVENLIQESGN</sequence>
<dbReference type="KEGG" id="vg:26625159"/>
<evidence type="ECO:0000313" key="2">
    <source>
        <dbReference type="Proteomes" id="UP000201978"/>
    </source>
</evidence>
<evidence type="ECO:0000313" key="1">
    <source>
        <dbReference type="EMBL" id="ALH46477.1"/>
    </source>
</evidence>
<gene>
    <name evidence="1" type="ORF">VMY22_12</name>
</gene>
<dbReference type="RefSeq" id="YP_009198017.1">
    <property type="nucleotide sequence ID" value="NC_028789.1"/>
</dbReference>
<keyword evidence="2" id="KW-1185">Reference proteome</keyword>
<organism evidence="1 2">
    <name type="scientific">Bacillus phage VMY22</name>
    <dbReference type="NCBI Taxonomy" id="1734382"/>
    <lineage>
        <taxon>Viruses</taxon>
        <taxon>Duplodnaviria</taxon>
        <taxon>Heunggongvirae</taxon>
        <taxon>Uroviricota</taxon>
        <taxon>Caudoviricetes</taxon>
        <taxon>Salasmaviridae</taxon>
        <taxon>Mingyongvirus</taxon>
        <taxon>Mingyongvirus VMY22</taxon>
    </lineage>
</organism>
<dbReference type="EMBL" id="KT780304">
    <property type="protein sequence ID" value="ALH46477.1"/>
    <property type="molecule type" value="Genomic_DNA"/>
</dbReference>
<dbReference type="GeneID" id="26625159"/>
<accession>A0A0N9SHR6</accession>
<name>A0A0N9SHR6_9CAUD</name>
<dbReference type="Proteomes" id="UP000201978">
    <property type="component" value="Segment"/>
</dbReference>
<dbReference type="Pfam" id="PF11418">
    <property type="entry name" value="Scaffolding_pro"/>
    <property type="match status" value="1"/>
</dbReference>
<proteinExistence type="predicted"/>
<dbReference type="SUPFAM" id="SSF90246">
    <property type="entry name" value="Head morphogenesis protein gp7"/>
    <property type="match status" value="1"/>
</dbReference>
<dbReference type="Gene3D" id="1.20.5.400">
    <property type="match status" value="1"/>
</dbReference>
<dbReference type="InterPro" id="IPR024374">
    <property type="entry name" value="Phage_phi-29_Gp7"/>
</dbReference>
<protein>
    <submittedName>
        <fullName evidence="1">Capsid and scaffold protein</fullName>
    </submittedName>
</protein>
<reference evidence="1 2" key="1">
    <citation type="journal article" date="2016" name="Virus Genes">
        <title>Complete genome sequence of the cold-active bacteriophage VMY22 from Bacillus cereus.</title>
        <authorList>
            <person name="Qin K."/>
            <person name="Cheng B."/>
            <person name="Zhang S."/>
            <person name="Wang N."/>
            <person name="Fang Y."/>
            <person name="Zhang Q."/>
            <person name="Kuang A."/>
            <person name="Lin L."/>
            <person name="Ji X."/>
            <person name="Wei Y."/>
        </authorList>
    </citation>
    <scope>NUCLEOTIDE SEQUENCE [LARGE SCALE GENOMIC DNA]</scope>
</reference>
<dbReference type="InterPro" id="IPR038032">
    <property type="entry name" value="Gp7"/>
</dbReference>